<organism evidence="3 4">
    <name type="scientific">Flavobacterium okayamense</name>
    <dbReference type="NCBI Taxonomy" id="2830782"/>
    <lineage>
        <taxon>Bacteria</taxon>
        <taxon>Pseudomonadati</taxon>
        <taxon>Bacteroidota</taxon>
        <taxon>Flavobacteriia</taxon>
        <taxon>Flavobacteriales</taxon>
        <taxon>Flavobacteriaceae</taxon>
        <taxon>Flavobacterium</taxon>
    </lineage>
</organism>
<feature type="transmembrane region" description="Helical" evidence="2">
    <location>
        <begin position="176"/>
        <end position="196"/>
    </location>
</feature>
<dbReference type="Proteomes" id="UP000825258">
    <property type="component" value="Chromosome"/>
</dbReference>
<dbReference type="SMART" id="SM00028">
    <property type="entry name" value="TPR"/>
    <property type="match status" value="2"/>
</dbReference>
<dbReference type="InterPro" id="IPR011990">
    <property type="entry name" value="TPR-like_helical_dom_sf"/>
</dbReference>
<keyword evidence="2" id="KW-0812">Transmembrane</keyword>
<evidence type="ECO:0000313" key="3">
    <source>
        <dbReference type="EMBL" id="BCY27739.1"/>
    </source>
</evidence>
<feature type="repeat" description="TPR" evidence="1">
    <location>
        <begin position="71"/>
        <end position="104"/>
    </location>
</feature>
<dbReference type="SUPFAM" id="SSF48452">
    <property type="entry name" value="TPR-like"/>
    <property type="match status" value="1"/>
</dbReference>
<sequence>MCQDKNEHQRKQIIMNKIVTYIVLIITQIIWAQDASQILFEKANENYRQEKFELAASQYESILENQKVASAELYYNLGNAYYKLGKVAPAIFNLEKALLLNPDDEAIQTNLHFAQKMAIDDIKVVPEVGFSKLVYNFTSMLSYDAWAWTSVGCAITFLLFFIGYYFSSYTNIKRTFFVGMFVLLTVLLVSIFSAYLQKRFDTNIRPAIVFAESTFVKAEPKNSAENAFELHEGTKVFVKEELDNWKRIQLTDKTEGWIKKDAIKELKE</sequence>
<evidence type="ECO:0000313" key="4">
    <source>
        <dbReference type="Proteomes" id="UP000825258"/>
    </source>
</evidence>
<dbReference type="PROSITE" id="PS50293">
    <property type="entry name" value="TPR_REGION"/>
    <property type="match status" value="1"/>
</dbReference>
<dbReference type="EMBL" id="AP024749">
    <property type="protein sequence ID" value="BCY27739.1"/>
    <property type="molecule type" value="Genomic_DNA"/>
</dbReference>
<proteinExistence type="predicted"/>
<keyword evidence="2" id="KW-0472">Membrane</keyword>
<dbReference type="Pfam" id="PF00515">
    <property type="entry name" value="TPR_1"/>
    <property type="match status" value="1"/>
</dbReference>
<dbReference type="PROSITE" id="PS50005">
    <property type="entry name" value="TPR"/>
    <property type="match status" value="1"/>
</dbReference>
<gene>
    <name evidence="3" type="primary">batE</name>
    <name evidence="3" type="ORF">KK2020170_06070</name>
</gene>
<dbReference type="InterPro" id="IPR010466">
    <property type="entry name" value="DUF1058"/>
</dbReference>
<dbReference type="Pfam" id="PF06347">
    <property type="entry name" value="SH3_4"/>
    <property type="match status" value="1"/>
</dbReference>
<dbReference type="Gene3D" id="2.30.30.40">
    <property type="entry name" value="SH3 Domains"/>
    <property type="match status" value="1"/>
</dbReference>
<dbReference type="InterPro" id="IPR019734">
    <property type="entry name" value="TPR_rpt"/>
</dbReference>
<accession>A0ABM7SA78</accession>
<protein>
    <submittedName>
        <fullName evidence="3">BatE protein</fullName>
    </submittedName>
</protein>
<evidence type="ECO:0000256" key="1">
    <source>
        <dbReference type="PROSITE-ProRule" id="PRU00339"/>
    </source>
</evidence>
<feature type="transmembrane region" description="Helical" evidence="2">
    <location>
        <begin position="12"/>
        <end position="31"/>
    </location>
</feature>
<feature type="transmembrane region" description="Helical" evidence="2">
    <location>
        <begin position="145"/>
        <end position="164"/>
    </location>
</feature>
<evidence type="ECO:0000256" key="2">
    <source>
        <dbReference type="SAM" id="Phobius"/>
    </source>
</evidence>
<keyword evidence="4" id="KW-1185">Reference proteome</keyword>
<reference evidence="3 4" key="1">
    <citation type="submission" date="2021-06" db="EMBL/GenBank/DDBJ databases">
        <title>Whole genome sequences of Flavobacterium sp. KK2020170 and assembly.</title>
        <authorList>
            <person name="Kitahara K."/>
            <person name="Miyoshi S."/>
            <person name="Uesaka K."/>
        </authorList>
    </citation>
    <scope>NUCLEOTIDE SEQUENCE [LARGE SCALE GENOMIC DNA]</scope>
    <source>
        <strain evidence="3 4">KK2020170</strain>
    </source>
</reference>
<keyword evidence="2" id="KW-1133">Transmembrane helix</keyword>
<keyword evidence="1" id="KW-0802">TPR repeat</keyword>
<dbReference type="Gene3D" id="1.25.40.10">
    <property type="entry name" value="Tetratricopeptide repeat domain"/>
    <property type="match status" value="1"/>
</dbReference>
<name>A0ABM7SA78_9FLAO</name>